<accession>A0A162QK68</accession>
<dbReference type="Proteomes" id="UP000077051">
    <property type="component" value="Unassembled WGS sequence"/>
</dbReference>
<proteinExistence type="predicted"/>
<dbReference type="VEuPathDB" id="FungiDB:MUCCIDRAFT_165981"/>
<protein>
    <submittedName>
        <fullName evidence="1">Uncharacterized protein</fullName>
    </submittedName>
</protein>
<dbReference type="EMBL" id="AMYB01000007">
    <property type="protein sequence ID" value="OAD00179.1"/>
    <property type="molecule type" value="Genomic_DNA"/>
</dbReference>
<evidence type="ECO:0000313" key="2">
    <source>
        <dbReference type="Proteomes" id="UP000077051"/>
    </source>
</evidence>
<gene>
    <name evidence="1" type="ORF">MUCCIDRAFT_165981</name>
</gene>
<name>A0A162QK68_MUCCL</name>
<keyword evidence="2" id="KW-1185">Reference proteome</keyword>
<reference evidence="1 2" key="1">
    <citation type="submission" date="2015-06" db="EMBL/GenBank/DDBJ databases">
        <title>Expansion of signal transduction pathways in fungi by whole-genome duplication.</title>
        <authorList>
            <consortium name="DOE Joint Genome Institute"/>
            <person name="Corrochano L.M."/>
            <person name="Kuo A."/>
            <person name="Marcet-Houben M."/>
            <person name="Polaino S."/>
            <person name="Salamov A."/>
            <person name="Villalobos J.M."/>
            <person name="Alvarez M.I."/>
            <person name="Avalos J."/>
            <person name="Benito E.P."/>
            <person name="Benoit I."/>
            <person name="Burger G."/>
            <person name="Camino L.P."/>
            <person name="Canovas D."/>
            <person name="Cerda-Olmedo E."/>
            <person name="Cheng J.-F."/>
            <person name="Dominguez A."/>
            <person name="Elias M."/>
            <person name="Eslava A.P."/>
            <person name="Glaser F."/>
            <person name="Grimwood J."/>
            <person name="Gutierrez G."/>
            <person name="Heitman J."/>
            <person name="Henrissat B."/>
            <person name="Iturriaga E.A."/>
            <person name="Lang B.F."/>
            <person name="Lavin J.L."/>
            <person name="Lee S."/>
            <person name="Li W."/>
            <person name="Lindquist E."/>
            <person name="Lopez-Garcia S."/>
            <person name="Luque E.M."/>
            <person name="Marcos A.T."/>
            <person name="Martin J."/>
            <person name="Mccluskey K."/>
            <person name="Medina H.R."/>
            <person name="Miralles-Duran A."/>
            <person name="Miyazaki A."/>
            <person name="Munoz-Torres E."/>
            <person name="Oguiza J.A."/>
            <person name="Ohm R."/>
            <person name="Olmedo M."/>
            <person name="Orejas M."/>
            <person name="Ortiz-Castellanos L."/>
            <person name="Pisabarro A.G."/>
            <person name="Rodriguez-Romero J."/>
            <person name="Ruiz-Herrera J."/>
            <person name="Ruiz-Vazquez R."/>
            <person name="Sanz C."/>
            <person name="Schackwitz W."/>
            <person name="Schmutz J."/>
            <person name="Shahriari M."/>
            <person name="Shelest E."/>
            <person name="Silva-Franco F."/>
            <person name="Soanes D."/>
            <person name="Syed K."/>
            <person name="Tagua V.G."/>
            <person name="Talbot N.J."/>
            <person name="Thon M."/>
            <person name="De Vries R.P."/>
            <person name="Wiebenga A."/>
            <person name="Yadav J.S."/>
            <person name="Braun E.L."/>
            <person name="Baker S."/>
            <person name="Garre V."/>
            <person name="Horwitz B."/>
            <person name="Torres-Martinez S."/>
            <person name="Idnurm A."/>
            <person name="Herrera-Estrella A."/>
            <person name="Gabaldon T."/>
            <person name="Grigoriev I.V."/>
        </authorList>
    </citation>
    <scope>NUCLEOTIDE SEQUENCE [LARGE SCALE GENOMIC DNA]</scope>
    <source>
        <strain evidence="1 2">CBS 277.49</strain>
    </source>
</reference>
<evidence type="ECO:0000313" key="1">
    <source>
        <dbReference type="EMBL" id="OAD00179.1"/>
    </source>
</evidence>
<dbReference type="AlphaFoldDB" id="A0A162QK68"/>
<sequence>MTNDFLRIYKYIVKKQILPFDKLHGSKRTYFFDNQEQTRFYNTLLLPALKKALPEASHVRYPPSFKLLKANNANRRFFNSEVKTFNKVIQRMRRIIANNNSLSAFEGFYFVTVNFGSKKAIETFDDCKLIAATTLDLEKLHEPCQTPIDIGFDILCKASVEPTFAVFNDNSASIPYPIGLCSVSGNFNLKPKKTVTRGHINKILGYNIGLWSQFDSNNAEEFLARDLSKSSKKIKTTAERYYLTMRAMEDVKADARLESRIVDDDTETYESIVERFK</sequence>
<comment type="caution">
    <text evidence="1">The sequence shown here is derived from an EMBL/GenBank/DDBJ whole genome shotgun (WGS) entry which is preliminary data.</text>
</comment>
<organism evidence="1 2">
    <name type="scientific">Mucor lusitanicus CBS 277.49</name>
    <dbReference type="NCBI Taxonomy" id="747725"/>
    <lineage>
        <taxon>Eukaryota</taxon>
        <taxon>Fungi</taxon>
        <taxon>Fungi incertae sedis</taxon>
        <taxon>Mucoromycota</taxon>
        <taxon>Mucoromycotina</taxon>
        <taxon>Mucoromycetes</taxon>
        <taxon>Mucorales</taxon>
        <taxon>Mucorineae</taxon>
        <taxon>Mucoraceae</taxon>
        <taxon>Mucor</taxon>
    </lineage>
</organism>